<proteinExistence type="predicted"/>
<organism evidence="3 4">
    <name type="scientific">Pleodorina starrii</name>
    <dbReference type="NCBI Taxonomy" id="330485"/>
    <lineage>
        <taxon>Eukaryota</taxon>
        <taxon>Viridiplantae</taxon>
        <taxon>Chlorophyta</taxon>
        <taxon>core chlorophytes</taxon>
        <taxon>Chlorophyceae</taxon>
        <taxon>CS clade</taxon>
        <taxon>Chlamydomonadales</taxon>
        <taxon>Volvocaceae</taxon>
        <taxon>Pleodorina</taxon>
    </lineage>
</organism>
<accession>A0A9W6BZX0</accession>
<keyword evidence="1" id="KW-0175">Coiled coil</keyword>
<comment type="caution">
    <text evidence="3">The sequence shown here is derived from an EMBL/GenBank/DDBJ whole genome shotgun (WGS) entry which is preliminary data.</text>
</comment>
<evidence type="ECO:0000313" key="4">
    <source>
        <dbReference type="Proteomes" id="UP001165080"/>
    </source>
</evidence>
<gene>
    <name evidence="3" type="primary">PLEST011540</name>
    <name evidence="3" type="ORF">PLESTB_001631400</name>
</gene>
<protein>
    <submittedName>
        <fullName evidence="3">Uncharacterized protein</fullName>
    </submittedName>
</protein>
<dbReference type="Proteomes" id="UP001165080">
    <property type="component" value="Unassembled WGS sequence"/>
</dbReference>
<feature type="region of interest" description="Disordered" evidence="2">
    <location>
        <begin position="45"/>
        <end position="76"/>
    </location>
</feature>
<reference evidence="3 4" key="1">
    <citation type="journal article" date="2023" name="Commun. Biol.">
        <title>Reorganization of the ancestral sex-determining regions during the evolution of trioecy in Pleodorina starrii.</title>
        <authorList>
            <person name="Takahashi K."/>
            <person name="Suzuki S."/>
            <person name="Kawai-Toyooka H."/>
            <person name="Yamamoto K."/>
            <person name="Hamaji T."/>
            <person name="Ootsuki R."/>
            <person name="Yamaguchi H."/>
            <person name="Kawachi M."/>
            <person name="Higashiyama T."/>
            <person name="Nozaki H."/>
        </authorList>
    </citation>
    <scope>NUCLEOTIDE SEQUENCE [LARGE SCALE GENOMIC DNA]</scope>
    <source>
        <strain evidence="3 4">NIES-4479</strain>
    </source>
</reference>
<keyword evidence="4" id="KW-1185">Reference proteome</keyword>
<feature type="compositionally biased region" description="Pro residues" evidence="2">
    <location>
        <begin position="61"/>
        <end position="70"/>
    </location>
</feature>
<evidence type="ECO:0000256" key="2">
    <source>
        <dbReference type="SAM" id="MobiDB-lite"/>
    </source>
</evidence>
<feature type="coiled-coil region" evidence="1">
    <location>
        <begin position="114"/>
        <end position="167"/>
    </location>
</feature>
<evidence type="ECO:0000256" key="1">
    <source>
        <dbReference type="SAM" id="Coils"/>
    </source>
</evidence>
<evidence type="ECO:0000313" key="3">
    <source>
        <dbReference type="EMBL" id="GLC60591.1"/>
    </source>
</evidence>
<dbReference type="AlphaFoldDB" id="A0A9W6BZX0"/>
<sequence length="183" mass="19692">MSSTHAIVVGRHAAVQPRLGSFNSHRTRICRYSSVRVRASYDVEVEPPPRAPNSAPRFGGGPPPPPPPPRTIGTLQPPTRRELLFGALGLGVGVASTYAFYNRPIDPAVIDAKLTELLDELLDDEALLDELGQEVGLRQAIVESEEAMGLLEGLKQIEDELDAAIEQEAVTLAASQQPTAPQK</sequence>
<name>A0A9W6BZX0_9CHLO</name>
<dbReference type="OrthoDB" id="542829at2759"/>
<dbReference type="EMBL" id="BRXU01000036">
    <property type="protein sequence ID" value="GLC60591.1"/>
    <property type="molecule type" value="Genomic_DNA"/>
</dbReference>